<dbReference type="InterPro" id="IPR012902">
    <property type="entry name" value="N_methyl_site"/>
</dbReference>
<keyword evidence="1" id="KW-1133">Transmembrane helix</keyword>
<accession>A0A0W1A0G0</accession>
<evidence type="ECO:0000313" key="3">
    <source>
        <dbReference type="Proteomes" id="UP000054729"/>
    </source>
</evidence>
<protein>
    <submittedName>
        <fullName evidence="2">Type-IV pilin</fullName>
    </submittedName>
</protein>
<evidence type="ECO:0000313" key="2">
    <source>
        <dbReference type="EMBL" id="KTD74713.1"/>
    </source>
</evidence>
<dbReference type="Pfam" id="PF16732">
    <property type="entry name" value="ComP_DUS"/>
    <property type="match status" value="1"/>
</dbReference>
<organism evidence="2 3">
    <name type="scientific">Legionella waltersii</name>
    <dbReference type="NCBI Taxonomy" id="66969"/>
    <lineage>
        <taxon>Bacteria</taxon>
        <taxon>Pseudomonadati</taxon>
        <taxon>Pseudomonadota</taxon>
        <taxon>Gammaproteobacteria</taxon>
        <taxon>Legionellales</taxon>
        <taxon>Legionellaceae</taxon>
        <taxon>Legionella</taxon>
    </lineage>
</organism>
<dbReference type="GO" id="GO:0043683">
    <property type="term" value="P:type IV pilus assembly"/>
    <property type="evidence" value="ECO:0007669"/>
    <property type="project" value="InterPro"/>
</dbReference>
<dbReference type="InterPro" id="IPR045584">
    <property type="entry name" value="Pilin-like"/>
</dbReference>
<proteinExistence type="predicted"/>
<dbReference type="AlphaFoldDB" id="A0A0W1A0G0"/>
<keyword evidence="1" id="KW-0812">Transmembrane</keyword>
<dbReference type="EMBL" id="LNZB01000060">
    <property type="protein sequence ID" value="KTD74713.1"/>
    <property type="molecule type" value="Genomic_DNA"/>
</dbReference>
<keyword evidence="3" id="KW-1185">Reference proteome</keyword>
<dbReference type="STRING" id="66969.Lwal_2754"/>
<dbReference type="PATRIC" id="fig|66969.6.peg.2982"/>
<reference evidence="2 3" key="1">
    <citation type="submission" date="2015-11" db="EMBL/GenBank/DDBJ databases">
        <title>Genomic analysis of 38 Legionella species identifies large and diverse effector repertoires.</title>
        <authorList>
            <person name="Burstein D."/>
            <person name="Amaro F."/>
            <person name="Zusman T."/>
            <person name="Lifshitz Z."/>
            <person name="Cohen O."/>
            <person name="Gilbert J.A."/>
            <person name="Pupko T."/>
            <person name="Shuman H.A."/>
            <person name="Segal G."/>
        </authorList>
    </citation>
    <scope>NUCLEOTIDE SEQUENCE [LARGE SCALE GENOMIC DNA]</scope>
    <source>
        <strain evidence="2 3">ATCC 51914</strain>
    </source>
</reference>
<dbReference type="Pfam" id="PF07963">
    <property type="entry name" value="N_methyl"/>
    <property type="match status" value="1"/>
</dbReference>
<dbReference type="Proteomes" id="UP000054729">
    <property type="component" value="Unassembled WGS sequence"/>
</dbReference>
<keyword evidence="1" id="KW-0472">Membrane</keyword>
<name>A0A0W1A0G0_9GAMM</name>
<feature type="transmembrane region" description="Helical" evidence="1">
    <location>
        <begin position="21"/>
        <end position="39"/>
    </location>
</feature>
<comment type="caution">
    <text evidence="2">The sequence shown here is derived from an EMBL/GenBank/DDBJ whole genome shotgun (WGS) entry which is preliminary data.</text>
</comment>
<dbReference type="RefSeq" id="WP_231951044.1">
    <property type="nucleotide sequence ID" value="NZ_CAAAIQ010000016.1"/>
</dbReference>
<gene>
    <name evidence="2" type="primary">pilE_2</name>
    <name evidence="2" type="ORF">Lwal_2754</name>
</gene>
<dbReference type="NCBIfam" id="TIGR02532">
    <property type="entry name" value="IV_pilin_GFxxxE"/>
    <property type="match status" value="1"/>
</dbReference>
<sequence>MNIGMKKQNINRELGFSLIELMIAMVILGILTAIAYPSYKQYIMESRRSDALSTLTQDQIIFERCYSQNFSYAAACGAIPVFPQTSPQGYYRITATNVTPTTYTLTATPLGTQVEDTDCVSMSINQANVKTALDSSAASQPKCWNP</sequence>
<evidence type="ECO:0000256" key="1">
    <source>
        <dbReference type="SAM" id="Phobius"/>
    </source>
</evidence>
<dbReference type="SUPFAM" id="SSF54523">
    <property type="entry name" value="Pili subunits"/>
    <property type="match status" value="1"/>
</dbReference>
<dbReference type="Gene3D" id="3.30.700.10">
    <property type="entry name" value="Glycoprotein, Type 4 Pilin"/>
    <property type="match status" value="1"/>
</dbReference>
<dbReference type="InterPro" id="IPR031982">
    <property type="entry name" value="PilE-like"/>
</dbReference>